<keyword evidence="2" id="KW-1185">Reference proteome</keyword>
<sequence length="89" mass="9391">MAPLLLSGDGVRLPQLTLIRPTLYLEVSSSDAANWILGGPAQTIVEAAAAPGGELGNLPQIHRLEVEGTVVRLFALRGFDLACIAEELL</sequence>
<protein>
    <recommendedName>
        <fullName evidence="3">CheW-like domain-containing protein</fullName>
    </recommendedName>
</protein>
<dbReference type="EMBL" id="NRRV01000030">
    <property type="protein sequence ID" value="MBK1631710.1"/>
    <property type="molecule type" value="Genomic_DNA"/>
</dbReference>
<organism evidence="1 2">
    <name type="scientific">Thiohalocapsa halophila</name>
    <dbReference type="NCBI Taxonomy" id="69359"/>
    <lineage>
        <taxon>Bacteria</taxon>
        <taxon>Pseudomonadati</taxon>
        <taxon>Pseudomonadota</taxon>
        <taxon>Gammaproteobacteria</taxon>
        <taxon>Chromatiales</taxon>
        <taxon>Chromatiaceae</taxon>
        <taxon>Thiohalocapsa</taxon>
    </lineage>
</organism>
<reference evidence="1 2" key="1">
    <citation type="journal article" date="2020" name="Microorganisms">
        <title>Osmotic Adaptation and Compatible Solute Biosynthesis of Phototrophic Bacteria as Revealed from Genome Analyses.</title>
        <authorList>
            <person name="Imhoff J.F."/>
            <person name="Rahn T."/>
            <person name="Kunzel S."/>
            <person name="Keller A."/>
            <person name="Neulinger S.C."/>
        </authorList>
    </citation>
    <scope>NUCLEOTIDE SEQUENCE [LARGE SCALE GENOMIC DNA]</scope>
    <source>
        <strain evidence="1 2">DSM 6210</strain>
    </source>
</reference>
<evidence type="ECO:0000313" key="1">
    <source>
        <dbReference type="EMBL" id="MBK1631710.1"/>
    </source>
</evidence>
<name>A0ABS1CIH5_9GAMM</name>
<comment type="caution">
    <text evidence="1">The sequence shown here is derived from an EMBL/GenBank/DDBJ whole genome shotgun (WGS) entry which is preliminary data.</text>
</comment>
<dbReference type="Proteomes" id="UP000748752">
    <property type="component" value="Unassembled WGS sequence"/>
</dbReference>
<proteinExistence type="predicted"/>
<accession>A0ABS1CIH5</accession>
<evidence type="ECO:0000313" key="2">
    <source>
        <dbReference type="Proteomes" id="UP000748752"/>
    </source>
</evidence>
<dbReference type="RefSeq" id="WP_200238355.1">
    <property type="nucleotide sequence ID" value="NZ_NRRV01000030.1"/>
</dbReference>
<gene>
    <name evidence="1" type="ORF">CKO31_13325</name>
</gene>
<evidence type="ECO:0008006" key="3">
    <source>
        <dbReference type="Google" id="ProtNLM"/>
    </source>
</evidence>